<evidence type="ECO:0000313" key="3">
    <source>
        <dbReference type="Proteomes" id="UP000241514"/>
    </source>
</evidence>
<comment type="caution">
    <text evidence="2">The sequence shown here is derived from an EMBL/GenBank/DDBJ whole genome shotgun (WGS) entry which is preliminary data.</text>
</comment>
<dbReference type="AlphaFoldDB" id="A0A6N4DBS4"/>
<accession>A0A6N4DBS4</accession>
<proteinExistence type="predicted"/>
<protein>
    <submittedName>
        <fullName evidence="2">Uncharacterized protein</fullName>
    </submittedName>
</protein>
<organism evidence="2 3">
    <name type="scientific">Pseudidiomarina aestuarii</name>
    <dbReference type="NCBI Taxonomy" id="624146"/>
    <lineage>
        <taxon>Bacteria</taxon>
        <taxon>Pseudomonadati</taxon>
        <taxon>Pseudomonadota</taxon>
        <taxon>Gammaproteobacteria</taxon>
        <taxon>Alteromonadales</taxon>
        <taxon>Idiomarinaceae</taxon>
        <taxon>Pseudidiomarina</taxon>
    </lineage>
</organism>
<keyword evidence="1" id="KW-0812">Transmembrane</keyword>
<sequence>MTLTPLLILLISTLGYISFSVTPSGRLKLKRYSPSKLALKLAVEGSCLLIGGLLIYFALATTLRYGLDSTILEQSRWLNGLVPHYTVSNALVVAGISTLIMLVIRIAIQWWQVWSFRNNPAQLIRPLVNDELELFLLDALEMRNVEPSISGSDQSDDLETKRLLVRLVLDNRKVYIGNIARCDLTMGVCSNVSIIPMHSGYQDEQTLELKLKEHYERHYTEVLKQNPDISQLFNQFEIVIPVERIVSASLFEIDAFIHFLEMKISQLESKTRVHSQTYPAVSENISYG</sequence>
<feature type="transmembrane region" description="Helical" evidence="1">
    <location>
        <begin position="46"/>
        <end position="67"/>
    </location>
</feature>
<keyword evidence="1" id="KW-0472">Membrane</keyword>
<dbReference type="Proteomes" id="UP000241514">
    <property type="component" value="Unassembled WGS sequence"/>
</dbReference>
<evidence type="ECO:0000313" key="2">
    <source>
        <dbReference type="EMBL" id="PTB89059.1"/>
    </source>
</evidence>
<evidence type="ECO:0000256" key="1">
    <source>
        <dbReference type="SAM" id="Phobius"/>
    </source>
</evidence>
<keyword evidence="1" id="KW-1133">Transmembrane helix</keyword>
<feature type="transmembrane region" description="Helical" evidence="1">
    <location>
        <begin position="87"/>
        <end position="108"/>
    </location>
</feature>
<dbReference type="EMBL" id="PYVG01000023">
    <property type="protein sequence ID" value="PTB89059.1"/>
    <property type="molecule type" value="Genomic_DNA"/>
</dbReference>
<gene>
    <name evidence="2" type="ORF">C9928_04790</name>
</gene>
<name>A0A6N4DBS4_9GAMM</name>
<feature type="transmembrane region" description="Helical" evidence="1">
    <location>
        <begin position="6"/>
        <end position="25"/>
    </location>
</feature>
<reference evidence="2 3" key="1">
    <citation type="submission" date="2018-03" db="EMBL/GenBank/DDBJ databases">
        <title>Cross-interface Injection: A General Nanoliter Liquid Handling Method Applied to Single Cells Genome Amplification Automated Nanoliter Liquid Handling Applied to Single Cell Multiple Displacement Amplification.</title>
        <authorList>
            <person name="Yun J."/>
            <person name="Xu P."/>
            <person name="Xu J."/>
            <person name="Dai X."/>
            <person name="Wang Y."/>
            <person name="Zheng X."/>
            <person name="Cao C."/>
            <person name="Yi Q."/>
            <person name="Zhu Y."/>
            <person name="Wang L."/>
            <person name="Dong Z."/>
            <person name="Huang Y."/>
            <person name="Huang L."/>
            <person name="Du W."/>
        </authorList>
    </citation>
    <scope>NUCLEOTIDE SEQUENCE [LARGE SCALE GENOMIC DNA]</scope>
    <source>
        <strain evidence="2 3">A9-4</strain>
    </source>
</reference>